<reference evidence="6 7" key="1">
    <citation type="journal article" date="2017" name="Gigascience">
        <title>Genome sequence of the small brown planthopper, Laodelphax striatellus.</title>
        <authorList>
            <person name="Zhu J."/>
            <person name="Jiang F."/>
            <person name="Wang X."/>
            <person name="Yang P."/>
            <person name="Bao Y."/>
            <person name="Zhao W."/>
            <person name="Wang W."/>
            <person name="Lu H."/>
            <person name="Wang Q."/>
            <person name="Cui N."/>
            <person name="Li J."/>
            <person name="Chen X."/>
            <person name="Luo L."/>
            <person name="Yu J."/>
            <person name="Kang L."/>
            <person name="Cui F."/>
        </authorList>
    </citation>
    <scope>NUCLEOTIDE SEQUENCE [LARGE SCALE GENOMIC DNA]</scope>
    <source>
        <strain evidence="6">Lst14</strain>
    </source>
</reference>
<dbReference type="InterPro" id="IPR056282">
    <property type="entry name" value="MROH2B-like_N_HEAT"/>
</dbReference>
<evidence type="ECO:0000259" key="5">
    <source>
        <dbReference type="Pfam" id="PF23227"/>
    </source>
</evidence>
<name>A0A482X577_LAOST</name>
<dbReference type="PANTHER" id="PTHR23120">
    <property type="entry name" value="MAESTRO-RELATED HEAT DOMAIN-CONTAINING"/>
    <property type="match status" value="1"/>
</dbReference>
<evidence type="ECO:0000259" key="3">
    <source>
        <dbReference type="Pfam" id="PF23210"/>
    </source>
</evidence>
<feature type="domain" description="MROH2B-like HEAT-repeats" evidence="3">
    <location>
        <begin position="262"/>
        <end position="897"/>
    </location>
</feature>
<proteinExistence type="predicted"/>
<evidence type="ECO:0000256" key="1">
    <source>
        <dbReference type="ARBA" id="ARBA00022737"/>
    </source>
</evidence>
<sequence length="1624" mass="179930">MDPLITADSQLLLGIGALLEAAGDKDEGVRLSVISSLCRLSKKHPGEVLRCACLYYQQNAKISNTHFIVLLTAMERICHENIMNLDEVTVKQLIEFGIDAMTKQKEYVPDAQLPASNILVSVAEKDMNQVMENIVKKFQAKVVPHYALIHTLANIAIVNVKLFVPYIKGLLSVMIPLFPNIRYESIRQVFAFALGRFCEAVLEYWSTSSTNIESDNSHFCKQAIEDDVFTAFDTICSMWIQARESKIVESCVVALGPMFAVLKKEKLGEQTSRLINLLLSLYRKGSVVSNYVVTQCLAHVLFVAPSSSLEAHVDVLLQCLGSMVIIIPDYKNPQTVKNHSEVLRCYDRIANHLLDRLTDHLLRNLNNSSDRDRVEGLIVTAHLLSGTENALQPRLPDVVSALRSLIPNQSMKVKKALLKAIVALMCRGSVDNNCSDFIEFIVKHCCPPTNQNAPTKWDDTGSSSSSEDLMSMCASTVFLLSSTVAPVEPLMWLVLQRLLLSPDHEPASTTIAKSLAHLASKIQPGTATPHAETDSNDLPEPQEIIVRVFALLGSPLHGNRGPHLLNFLMHYPTIINDKVKSIWDHKIPQLVNYLEVSEWSEDEWDSLLLEFVASTFKSIDDADWMAKMAGQLSGQLKLLTHNNSVDERATVLKCLALFLCNVPDKEMASSNIDVIFSPLKSFSLHDSKACAQATGIVSRVHLDLVLSRLESLAQSELNKRSSRLLGLMKDTRTDAQIECCRITLLRCYAQVAAHAKPAHFLARIQPGLMQWLIAQLNIIKDGHARDAALQMLCSIADTLDRNKDVYKEPLKTRGDLLTILQNRIDSNPSPPDSLLLRATASLVKLPPPLGSEARDKLLKSAFDKVLPADCGYNPDERVLLTQHTVLYLGKLVEEVLLSSVTPANLDDIACLLEPWLVQANIQQRIAAVTTLKTALITYLQNMRFTYDAPSKFAQSGQMLGKIVVRCMDQEIEVRKLALHCARLILLITAKYEGLAAGSDCDIEEKFQSISASDEKNIYAELAQIVAAKLPHFQLNHFTVSLLDGLTDHEYYTASRAAEFLVNFLRRKGGELYHHISEIIDGILYQIGQVNGNIKAIAVNAVLELAKHHPKGVISTLLSQSLPFSQGVCQCWRILATDLSLAADVLDKFLRLGSTTPLVEDDTARSPNSSRPPIATLLPLAAICALREMFLITGMRDLAISRFPEVFTLYLNILVLNTCVTPPINTPSFAGKGKFIPNREAYKLNPAGVVKESFFSFLTSANCGSAADSLMLMTNLLYEENYDSFLSMMPSLTRSVCGSLGHLLPKILTCLSPYYNSSVDAQRIAFMSFHAEVLGIQCASQAALIDNVVTTLKNGMTDPSPHVRRLSLKGLAYISNLDADQREKHCEVVLTALIDGLDDHETINHSELALQAMTGLSQVLPTIQQKDIQNHQVAIALRIKPYFEKESCVWLRMSSLRLLGELAQWSGASMPAFQEQVRSSLVCLLMHLSESDSSVVKACKFTLRNISGLLEAEKVASMLTEHLIDEGSLQYQEFLIALSKLLIEEMPDQVPTMVLSALPYSKSAWPEIRGNSALFISLMYSNSPPNIRDHMSLDSITNRLTQLIKDSEKEVRAKASHGLSVLFVP</sequence>
<dbReference type="Pfam" id="PF23227">
    <property type="entry name" value="HEAT_MROH2B_C"/>
    <property type="match status" value="1"/>
</dbReference>
<keyword evidence="1" id="KW-0677">Repeat</keyword>
<dbReference type="SUPFAM" id="SSF48371">
    <property type="entry name" value="ARM repeat"/>
    <property type="match status" value="3"/>
</dbReference>
<evidence type="ECO:0000313" key="7">
    <source>
        <dbReference type="Proteomes" id="UP000291343"/>
    </source>
</evidence>
<protein>
    <recommendedName>
        <fullName evidence="8">Maestro heat-like repeat-containing protein family member 1</fullName>
    </recommendedName>
</protein>
<dbReference type="STRING" id="195883.A0A482X577"/>
<evidence type="ECO:0008006" key="8">
    <source>
        <dbReference type="Google" id="ProtNLM"/>
    </source>
</evidence>
<dbReference type="InParanoid" id="A0A482X577"/>
<accession>A0A482X577</accession>
<dbReference type="OrthoDB" id="1884734at2759"/>
<keyword evidence="7" id="KW-1185">Reference proteome</keyword>
<organism evidence="6 7">
    <name type="scientific">Laodelphax striatellus</name>
    <name type="common">Small brown planthopper</name>
    <name type="synonym">Delphax striatella</name>
    <dbReference type="NCBI Taxonomy" id="195883"/>
    <lineage>
        <taxon>Eukaryota</taxon>
        <taxon>Metazoa</taxon>
        <taxon>Ecdysozoa</taxon>
        <taxon>Arthropoda</taxon>
        <taxon>Hexapoda</taxon>
        <taxon>Insecta</taxon>
        <taxon>Pterygota</taxon>
        <taxon>Neoptera</taxon>
        <taxon>Paraneoptera</taxon>
        <taxon>Hemiptera</taxon>
        <taxon>Auchenorrhyncha</taxon>
        <taxon>Fulgoroidea</taxon>
        <taxon>Delphacidae</taxon>
        <taxon>Criomorphinae</taxon>
        <taxon>Laodelphax</taxon>
    </lineage>
</organism>
<evidence type="ECO:0000259" key="4">
    <source>
        <dbReference type="Pfam" id="PF23221"/>
    </source>
</evidence>
<dbReference type="InterPro" id="IPR055408">
    <property type="entry name" value="HEAT_MROH2B-like"/>
</dbReference>
<feature type="domain" description="Maestro/Maestro-like HEAT-repeats" evidence="5">
    <location>
        <begin position="1347"/>
        <end position="1621"/>
    </location>
</feature>
<dbReference type="InterPro" id="IPR011989">
    <property type="entry name" value="ARM-like"/>
</dbReference>
<dbReference type="Pfam" id="PF21047">
    <property type="entry name" value="HEAT_Maestro"/>
    <property type="match status" value="1"/>
</dbReference>
<dbReference type="InterPro" id="IPR055406">
    <property type="entry name" value="HEAT_Maestro"/>
</dbReference>
<dbReference type="Proteomes" id="UP000291343">
    <property type="component" value="Unassembled WGS sequence"/>
</dbReference>
<dbReference type="PANTHER" id="PTHR23120:SF0">
    <property type="entry name" value="MAESTRO HEAT-LIKE REPEAT FAMILY MEMBER 1"/>
    <property type="match status" value="1"/>
</dbReference>
<dbReference type="InterPro" id="IPR048465">
    <property type="entry name" value="Maestro-like_HEAT"/>
</dbReference>
<evidence type="ECO:0000259" key="2">
    <source>
        <dbReference type="Pfam" id="PF21047"/>
    </source>
</evidence>
<dbReference type="GO" id="GO:0005737">
    <property type="term" value="C:cytoplasm"/>
    <property type="evidence" value="ECO:0007669"/>
    <property type="project" value="TreeGrafter"/>
</dbReference>
<dbReference type="InterPro" id="IPR016024">
    <property type="entry name" value="ARM-type_fold"/>
</dbReference>
<dbReference type="FunCoup" id="A0A482X577">
    <property type="interactions" value="1047"/>
</dbReference>
<feature type="domain" description="MROH2B-like N-terminal HEAT-repeats" evidence="4">
    <location>
        <begin position="37"/>
        <end position="259"/>
    </location>
</feature>
<comment type="caution">
    <text evidence="6">The sequence shown here is derived from an EMBL/GenBank/DDBJ whole genome shotgun (WGS) entry which is preliminary data.</text>
</comment>
<dbReference type="InterPro" id="IPR045206">
    <property type="entry name" value="Maestro_heat-like_prot"/>
</dbReference>
<dbReference type="Gene3D" id="1.25.10.10">
    <property type="entry name" value="Leucine-rich Repeat Variant"/>
    <property type="match status" value="4"/>
</dbReference>
<dbReference type="Pfam" id="PF23221">
    <property type="entry name" value="HEAT_MROH2B_1st"/>
    <property type="match status" value="1"/>
</dbReference>
<dbReference type="EMBL" id="QKKF02017260">
    <property type="protein sequence ID" value="RZF41045.1"/>
    <property type="molecule type" value="Genomic_DNA"/>
</dbReference>
<gene>
    <name evidence="6" type="ORF">LSTR_LSTR002677</name>
</gene>
<feature type="domain" description="Maestro-like HEAT-repeats" evidence="2">
    <location>
        <begin position="923"/>
        <end position="1145"/>
    </location>
</feature>
<evidence type="ECO:0000313" key="6">
    <source>
        <dbReference type="EMBL" id="RZF41045.1"/>
    </source>
</evidence>
<dbReference type="Pfam" id="PF23210">
    <property type="entry name" value="HEAT_Maestro_2"/>
    <property type="match status" value="1"/>
</dbReference>